<dbReference type="InterPro" id="IPR005490">
    <property type="entry name" value="LD_TPept_cat_dom"/>
</dbReference>
<evidence type="ECO:0000256" key="7">
    <source>
        <dbReference type="SAM" id="MobiDB-lite"/>
    </source>
</evidence>
<dbReference type="Proteomes" id="UP000630936">
    <property type="component" value="Unassembled WGS sequence"/>
</dbReference>
<keyword evidence="2" id="KW-0808">Transferase</keyword>
<proteinExistence type="predicted"/>
<feature type="signal peptide" evidence="8">
    <location>
        <begin position="1"/>
        <end position="49"/>
    </location>
</feature>
<dbReference type="InterPro" id="IPR038063">
    <property type="entry name" value="Transpep_catalytic_dom"/>
</dbReference>
<evidence type="ECO:0000259" key="9">
    <source>
        <dbReference type="PROSITE" id="PS52029"/>
    </source>
</evidence>
<evidence type="ECO:0000256" key="2">
    <source>
        <dbReference type="ARBA" id="ARBA00022679"/>
    </source>
</evidence>
<gene>
    <name evidence="10" type="ORF">GCM10010387_18770</name>
</gene>
<reference evidence="10" key="2">
    <citation type="submission" date="2020-09" db="EMBL/GenBank/DDBJ databases">
        <authorList>
            <person name="Sun Q."/>
            <person name="Ohkuma M."/>
        </authorList>
    </citation>
    <scope>NUCLEOTIDE SEQUENCE</scope>
    <source>
        <strain evidence="10">JCM 4988</strain>
    </source>
</reference>
<accession>A0A918UQ02</accession>
<dbReference type="PANTHER" id="PTHR30582:SF33">
    <property type="entry name" value="EXPORTED PROTEIN"/>
    <property type="match status" value="1"/>
</dbReference>
<evidence type="ECO:0000313" key="11">
    <source>
        <dbReference type="Proteomes" id="UP000630936"/>
    </source>
</evidence>
<comment type="pathway">
    <text evidence="1 6">Cell wall biogenesis; peptidoglycan biosynthesis.</text>
</comment>
<dbReference type="GO" id="GO:0071555">
    <property type="term" value="P:cell wall organization"/>
    <property type="evidence" value="ECO:0007669"/>
    <property type="project" value="UniProtKB-UniRule"/>
</dbReference>
<evidence type="ECO:0000256" key="1">
    <source>
        <dbReference type="ARBA" id="ARBA00004752"/>
    </source>
</evidence>
<sequence>MRGRTSRIHGVGGRRRDGGVRGRPARTALLAAVFAAVAATALTAPPAAAAPEPCIAGTGPYQRQLEEYLGHPVDGVQSKADCEAIRTFQTEHAIDPADGYANLATYRWTVALAARANPNAAGDCPVRSYRVTCVDLDRQLLWTQRGTRVVFAPVPIRTGRDTEETRLGWHSIYWRSRDHVSTIYDDAPMPYAQFFDGGQALHGRLDDLYDGGGSAGCVNLRLADAEALWNLLDIDDQLYIWGVKPGTDG</sequence>
<dbReference type="RefSeq" id="WP_190122466.1">
    <property type="nucleotide sequence ID" value="NZ_BMWG01000003.1"/>
</dbReference>
<evidence type="ECO:0000256" key="6">
    <source>
        <dbReference type="PROSITE-ProRule" id="PRU01373"/>
    </source>
</evidence>
<evidence type="ECO:0000313" key="10">
    <source>
        <dbReference type="EMBL" id="GGZ25475.1"/>
    </source>
</evidence>
<evidence type="ECO:0000256" key="4">
    <source>
        <dbReference type="ARBA" id="ARBA00022984"/>
    </source>
</evidence>
<keyword evidence="11" id="KW-1185">Reference proteome</keyword>
<dbReference type="PROSITE" id="PS52029">
    <property type="entry name" value="LD_TPASE"/>
    <property type="match status" value="1"/>
</dbReference>
<evidence type="ECO:0000256" key="5">
    <source>
        <dbReference type="ARBA" id="ARBA00023316"/>
    </source>
</evidence>
<dbReference type="EMBL" id="BMWG01000003">
    <property type="protein sequence ID" value="GGZ25475.1"/>
    <property type="molecule type" value="Genomic_DNA"/>
</dbReference>
<keyword evidence="4 6" id="KW-0573">Peptidoglycan synthesis</keyword>
<feature type="active site" description="Proton donor/acceptor" evidence="6">
    <location>
        <position position="202"/>
    </location>
</feature>
<dbReference type="GO" id="GO:0018104">
    <property type="term" value="P:peptidoglycan-protein cross-linking"/>
    <property type="evidence" value="ECO:0007669"/>
    <property type="project" value="TreeGrafter"/>
</dbReference>
<dbReference type="CDD" id="cd16913">
    <property type="entry name" value="YkuD_like"/>
    <property type="match status" value="1"/>
</dbReference>
<dbReference type="SUPFAM" id="SSF141523">
    <property type="entry name" value="L,D-transpeptidase catalytic domain-like"/>
    <property type="match status" value="1"/>
</dbReference>
<feature type="region of interest" description="Disordered" evidence="7">
    <location>
        <begin position="1"/>
        <end position="22"/>
    </location>
</feature>
<comment type="caution">
    <text evidence="10">The sequence shown here is derived from an EMBL/GenBank/DDBJ whole genome shotgun (WGS) entry which is preliminary data.</text>
</comment>
<evidence type="ECO:0000256" key="3">
    <source>
        <dbReference type="ARBA" id="ARBA00022960"/>
    </source>
</evidence>
<keyword evidence="5 6" id="KW-0961">Cell wall biogenesis/degradation</keyword>
<evidence type="ECO:0000256" key="8">
    <source>
        <dbReference type="SAM" id="SignalP"/>
    </source>
</evidence>
<feature type="domain" description="L,D-TPase catalytic" evidence="9">
    <location>
        <begin position="129"/>
        <end position="241"/>
    </location>
</feature>
<dbReference type="GO" id="GO:0071972">
    <property type="term" value="F:peptidoglycan L,D-transpeptidase activity"/>
    <property type="evidence" value="ECO:0007669"/>
    <property type="project" value="TreeGrafter"/>
</dbReference>
<dbReference type="Gene3D" id="2.40.440.10">
    <property type="entry name" value="L,D-transpeptidase catalytic domain-like"/>
    <property type="match status" value="1"/>
</dbReference>
<feature type="active site" description="Nucleophile" evidence="6">
    <location>
        <position position="217"/>
    </location>
</feature>
<dbReference type="GO" id="GO:0008360">
    <property type="term" value="P:regulation of cell shape"/>
    <property type="evidence" value="ECO:0007669"/>
    <property type="project" value="UniProtKB-UniRule"/>
</dbReference>
<dbReference type="GO" id="GO:0016740">
    <property type="term" value="F:transferase activity"/>
    <property type="evidence" value="ECO:0007669"/>
    <property type="project" value="UniProtKB-KW"/>
</dbReference>
<dbReference type="Pfam" id="PF03734">
    <property type="entry name" value="YkuD"/>
    <property type="match status" value="1"/>
</dbReference>
<keyword evidence="8" id="KW-0732">Signal</keyword>
<dbReference type="GO" id="GO:0005576">
    <property type="term" value="C:extracellular region"/>
    <property type="evidence" value="ECO:0007669"/>
    <property type="project" value="TreeGrafter"/>
</dbReference>
<reference evidence="10" key="1">
    <citation type="journal article" date="2014" name="Int. J. Syst. Evol. Microbiol.">
        <title>Complete genome sequence of Corynebacterium casei LMG S-19264T (=DSM 44701T), isolated from a smear-ripened cheese.</title>
        <authorList>
            <consortium name="US DOE Joint Genome Institute (JGI-PGF)"/>
            <person name="Walter F."/>
            <person name="Albersmeier A."/>
            <person name="Kalinowski J."/>
            <person name="Ruckert C."/>
        </authorList>
    </citation>
    <scope>NUCLEOTIDE SEQUENCE</scope>
    <source>
        <strain evidence="10">JCM 4988</strain>
    </source>
</reference>
<organism evidence="10 11">
    <name type="scientific">Streptomyces inusitatus</name>
    <dbReference type="NCBI Taxonomy" id="68221"/>
    <lineage>
        <taxon>Bacteria</taxon>
        <taxon>Bacillati</taxon>
        <taxon>Actinomycetota</taxon>
        <taxon>Actinomycetes</taxon>
        <taxon>Kitasatosporales</taxon>
        <taxon>Streptomycetaceae</taxon>
        <taxon>Streptomyces</taxon>
    </lineage>
</organism>
<keyword evidence="3 6" id="KW-0133">Cell shape</keyword>
<name>A0A918UQ02_9ACTN</name>
<dbReference type="InterPro" id="IPR050979">
    <property type="entry name" value="LD-transpeptidase"/>
</dbReference>
<dbReference type="AlphaFoldDB" id="A0A918UQ02"/>
<protein>
    <submittedName>
        <fullName evidence="10">Murein L,D-transpeptidase</fullName>
    </submittedName>
</protein>
<feature type="chain" id="PRO_5037298669" evidence="8">
    <location>
        <begin position="50"/>
        <end position="249"/>
    </location>
</feature>
<dbReference type="PANTHER" id="PTHR30582">
    <property type="entry name" value="L,D-TRANSPEPTIDASE"/>
    <property type="match status" value="1"/>
</dbReference>